<feature type="domain" description="ORC1/DEAH AAA+ ATPase" evidence="2">
    <location>
        <begin position="127"/>
        <end position="238"/>
    </location>
</feature>
<evidence type="ECO:0000259" key="2">
    <source>
        <dbReference type="Pfam" id="PF13401"/>
    </source>
</evidence>
<dbReference type="Pfam" id="PF13401">
    <property type="entry name" value="AAA_22"/>
    <property type="match status" value="1"/>
</dbReference>
<feature type="domain" description="B transposition protein C-terminal" evidence="1">
    <location>
        <begin position="258"/>
        <end position="333"/>
    </location>
</feature>
<sequence length="341" mass="37520">MKKPISTSTAWEHPQPAAEFIAKHPEPDVAAWRVLIDRVIQAATANGWKKAEVARRMNMAEGTFSQWASGKYIGVLSNLNIQAENWLSAIEESANLAASVPVSPPFQMTGVGHEVMQTLAWAQVTSGFVAIKLDSGVGKSMAARHYCNTRPHAFMATVSPHTKTVHGMLVELAAELEVQENNPARLVRAIGRKLSRIGDGTLLIIDEAQNLTGDAINQLRHFVDIYKCGIALIGNEDVANDFLTDRTRSVSSRAQVLSRFDKVLRREPNRTDDAIRMIRAWKIEDEACTNFLLGIALKQGALRQIDRTVKSALPAAIGAGEELSLKHLQAAWKRRDLGDMV</sequence>
<proteinExistence type="predicted"/>
<dbReference type="Gene3D" id="1.10.1180.10">
    <property type="entry name" value="B transposition protein, C-terminal domain"/>
    <property type="match status" value="1"/>
</dbReference>
<dbReference type="PANTHER" id="PTHR35894">
    <property type="entry name" value="GENERAL SECRETION PATHWAY PROTEIN A-RELATED"/>
    <property type="match status" value="1"/>
</dbReference>
<evidence type="ECO:0000259" key="1">
    <source>
        <dbReference type="Pfam" id="PF09077"/>
    </source>
</evidence>
<dbReference type="InterPro" id="IPR027417">
    <property type="entry name" value="P-loop_NTPase"/>
</dbReference>
<dbReference type="EMBL" id="CABFWE030000016">
    <property type="protein sequence ID" value="CAD7055294.1"/>
    <property type="molecule type" value="Genomic_DNA"/>
</dbReference>
<dbReference type="InterPro" id="IPR009084">
    <property type="entry name" value="B_transpositn_C"/>
</dbReference>
<evidence type="ECO:0000313" key="3">
    <source>
        <dbReference type="EMBL" id="CAD7055294.1"/>
    </source>
</evidence>
<dbReference type="SUPFAM" id="SSF47681">
    <property type="entry name" value="C-terminal domain of B transposition protein"/>
    <property type="match status" value="1"/>
</dbReference>
<dbReference type="InterPro" id="IPR052026">
    <property type="entry name" value="ExeA_AAA_ATPase_DNA-bind"/>
</dbReference>
<protein>
    <submittedName>
        <fullName evidence="3">DNA transposition protein</fullName>
    </submittedName>
</protein>
<organism evidence="3 4">
    <name type="scientific">Pseudorhizobium halotolerans</name>
    <dbReference type="NCBI Taxonomy" id="1233081"/>
    <lineage>
        <taxon>Bacteria</taxon>
        <taxon>Pseudomonadati</taxon>
        <taxon>Pseudomonadota</taxon>
        <taxon>Alphaproteobacteria</taxon>
        <taxon>Hyphomicrobiales</taxon>
        <taxon>Rhizobiaceae</taxon>
        <taxon>Rhizobium/Agrobacterium group</taxon>
        <taxon>Pseudorhizobium</taxon>
    </lineage>
</organism>
<dbReference type="Proteomes" id="UP000601041">
    <property type="component" value="Unassembled WGS sequence"/>
</dbReference>
<dbReference type="PANTHER" id="PTHR35894:SF5">
    <property type="entry name" value="MU-LIKE PROPHAGE FLUMU DNA TRANSPOSITION PROTEIN B"/>
    <property type="match status" value="1"/>
</dbReference>
<dbReference type="InterPro" id="IPR049945">
    <property type="entry name" value="AAA_22"/>
</dbReference>
<dbReference type="Gene3D" id="1.10.260.40">
    <property type="entry name" value="lambda repressor-like DNA-binding domains"/>
    <property type="match status" value="1"/>
</dbReference>
<comment type="caution">
    <text evidence="3">The sequence shown here is derived from an EMBL/GenBank/DDBJ whole genome shotgun (WGS) entry which is preliminary data.</text>
</comment>
<accession>A0ABN7K2N4</accession>
<reference evidence="3 4" key="1">
    <citation type="submission" date="2020-11" db="EMBL/GenBank/DDBJ databases">
        <authorList>
            <person name="Lassalle F."/>
        </authorList>
    </citation>
    <scope>NUCLEOTIDE SEQUENCE [LARGE SCALE GENOMIC DNA]</scope>
    <source>
        <strain evidence="3 4">AB21</strain>
    </source>
</reference>
<evidence type="ECO:0000313" key="4">
    <source>
        <dbReference type="Proteomes" id="UP000601041"/>
    </source>
</evidence>
<dbReference type="SUPFAM" id="SSF52540">
    <property type="entry name" value="P-loop containing nucleoside triphosphate hydrolases"/>
    <property type="match status" value="1"/>
</dbReference>
<dbReference type="RefSeq" id="WP_142589838.1">
    <property type="nucleotide sequence ID" value="NZ_CABFWE030000016.1"/>
</dbReference>
<dbReference type="InterPro" id="IPR036733">
    <property type="entry name" value="B_transposit_C_sf"/>
</dbReference>
<name>A0ABN7K2N4_9HYPH</name>
<dbReference type="InterPro" id="IPR010982">
    <property type="entry name" value="Lambda_DNA-bd_dom_sf"/>
</dbReference>
<dbReference type="Pfam" id="PF09077">
    <property type="entry name" value="Phage-MuB_C"/>
    <property type="match status" value="1"/>
</dbReference>
<gene>
    <name evidence="3" type="ORF">RHAB21_00690</name>
</gene>
<keyword evidence="4" id="KW-1185">Reference proteome</keyword>